<evidence type="ECO:0000313" key="2">
    <source>
        <dbReference type="EMBL" id="KAB7788014.1"/>
    </source>
</evidence>
<evidence type="ECO:0000259" key="1">
    <source>
        <dbReference type="Pfam" id="PF12705"/>
    </source>
</evidence>
<dbReference type="Proteomes" id="UP000469949">
    <property type="component" value="Unassembled WGS sequence"/>
</dbReference>
<reference evidence="2 3" key="1">
    <citation type="submission" date="2019-10" db="EMBL/GenBank/DDBJ databases">
        <title>Draft Genome Sequence of the Caffeine Degrading Methylotroph Methylorubrum populi PINKEL.</title>
        <authorList>
            <person name="Dawson S.C."/>
            <person name="Zhang X."/>
            <person name="Wright M.E."/>
            <person name="Sharma G."/>
            <person name="Langner J.T."/>
            <person name="Ditty J.L."/>
            <person name="Subuyuj G.A."/>
        </authorList>
    </citation>
    <scope>NUCLEOTIDE SEQUENCE [LARGE SCALE GENOMIC DNA]</scope>
    <source>
        <strain evidence="2 3">Pinkel</strain>
    </source>
</reference>
<feature type="domain" description="PD-(D/E)XK endonuclease-like" evidence="1">
    <location>
        <begin position="69"/>
        <end position="234"/>
    </location>
</feature>
<dbReference type="EMBL" id="WEKV01000001">
    <property type="protein sequence ID" value="KAB7788014.1"/>
    <property type="molecule type" value="Genomic_DNA"/>
</dbReference>
<dbReference type="InterPro" id="IPR038726">
    <property type="entry name" value="PDDEXK_AddAB-type"/>
</dbReference>
<comment type="caution">
    <text evidence="2">The sequence shown here is derived from an EMBL/GenBank/DDBJ whole genome shotgun (WGS) entry which is preliminary data.</text>
</comment>
<protein>
    <recommendedName>
        <fullName evidence="1">PD-(D/E)XK endonuclease-like domain-containing protein</fullName>
    </recommendedName>
</protein>
<dbReference type="InterPro" id="IPR011604">
    <property type="entry name" value="PDDEXK-like_dom_sf"/>
</dbReference>
<dbReference type="AlphaFoldDB" id="A0A833JAI3"/>
<organism evidence="2 3">
    <name type="scientific">Methylorubrum populi</name>
    <dbReference type="NCBI Taxonomy" id="223967"/>
    <lineage>
        <taxon>Bacteria</taxon>
        <taxon>Pseudomonadati</taxon>
        <taxon>Pseudomonadota</taxon>
        <taxon>Alphaproteobacteria</taxon>
        <taxon>Hyphomicrobiales</taxon>
        <taxon>Methylobacteriaceae</taxon>
        <taxon>Methylorubrum</taxon>
    </lineage>
</organism>
<name>A0A833JAI3_9HYPH</name>
<sequence length="319" mass="35083">MAAIPAPLSHTVAAIDAAYVAAARNGDSLGVSMSQVIHPCDRALFYQFRWCAEPEAATGQRQRIFETGNVYERRLLDMLRMIGCDVFEIDETTGKQFRVELAGGHIRGKMDAVATGLPEAPETPHVVETKSANDKSFKAIVKGPIRETKPEHHAQIQLYMHAEGLRRGLYLVVNKNTDEIHAERVEYDPAFCLAIIARIERIVALNAPPARLHDDATKKGAVECMFCPARAICHEGAFARTNCRTCLEAEVGDGPRWVCGMSGRTLRYDEQQAGCSAHRFVPALVPGDQIDADPATRRVTYQLRDGSVWVDGGEQGRAA</sequence>
<gene>
    <name evidence="2" type="ORF">F8B43_0019</name>
</gene>
<dbReference type="Pfam" id="PF12705">
    <property type="entry name" value="PDDEXK_1"/>
    <property type="match status" value="1"/>
</dbReference>
<proteinExistence type="predicted"/>
<dbReference type="Gene3D" id="3.90.320.10">
    <property type="match status" value="1"/>
</dbReference>
<accession>A0A833JAI3</accession>
<evidence type="ECO:0000313" key="3">
    <source>
        <dbReference type="Proteomes" id="UP000469949"/>
    </source>
</evidence>